<protein>
    <submittedName>
        <fullName evidence="1">Uncharacterized protein</fullName>
    </submittedName>
</protein>
<evidence type="ECO:0000313" key="1">
    <source>
        <dbReference type="EMBL" id="KAK8005922.1"/>
    </source>
</evidence>
<reference evidence="1 2" key="1">
    <citation type="submission" date="2023-01" db="EMBL/GenBank/DDBJ databases">
        <title>Analysis of 21 Apiospora genomes using comparative genomics revels a genus with tremendous synthesis potential of carbohydrate active enzymes and secondary metabolites.</title>
        <authorList>
            <person name="Sorensen T."/>
        </authorList>
    </citation>
    <scope>NUCLEOTIDE SEQUENCE [LARGE SCALE GENOMIC DNA]</scope>
    <source>
        <strain evidence="1 2">CBS 20057</strain>
    </source>
</reference>
<organism evidence="1 2">
    <name type="scientific">Apiospora marii</name>
    <dbReference type="NCBI Taxonomy" id="335849"/>
    <lineage>
        <taxon>Eukaryota</taxon>
        <taxon>Fungi</taxon>
        <taxon>Dikarya</taxon>
        <taxon>Ascomycota</taxon>
        <taxon>Pezizomycotina</taxon>
        <taxon>Sordariomycetes</taxon>
        <taxon>Xylariomycetidae</taxon>
        <taxon>Amphisphaeriales</taxon>
        <taxon>Apiosporaceae</taxon>
        <taxon>Apiospora</taxon>
    </lineage>
</organism>
<comment type="caution">
    <text evidence="1">The sequence shown here is derived from an EMBL/GenBank/DDBJ whole genome shotgun (WGS) entry which is preliminary data.</text>
</comment>
<proteinExistence type="predicted"/>
<name>A0ABR1R9L1_9PEZI</name>
<sequence>MDEGEYVDYPVSWTLDNCSAKRWDTVTVALYACGNDEAAGTIKDDGVEHVGDLRVDLKGVNWGEIPRRYASDNRSIFYRFDATVRMGFADDSGRLVLKLLRNGQELGTAGFEVQ</sequence>
<keyword evidence="2" id="KW-1185">Reference proteome</keyword>
<gene>
    <name evidence="1" type="ORF">PG991_012219</name>
</gene>
<accession>A0ABR1R9L1</accession>
<evidence type="ECO:0000313" key="2">
    <source>
        <dbReference type="Proteomes" id="UP001396898"/>
    </source>
</evidence>
<dbReference type="Proteomes" id="UP001396898">
    <property type="component" value="Unassembled WGS sequence"/>
</dbReference>
<dbReference type="EMBL" id="JAQQWI010000017">
    <property type="protein sequence ID" value="KAK8005922.1"/>
    <property type="molecule type" value="Genomic_DNA"/>
</dbReference>